<gene>
    <name evidence="1" type="ORF">GO495_14485</name>
</gene>
<accession>A0A6N8JA03</accession>
<organism evidence="1 2">
    <name type="scientific">Chitinophaga oryziterrae</name>
    <dbReference type="NCBI Taxonomy" id="1031224"/>
    <lineage>
        <taxon>Bacteria</taxon>
        <taxon>Pseudomonadati</taxon>
        <taxon>Bacteroidota</taxon>
        <taxon>Chitinophagia</taxon>
        <taxon>Chitinophagales</taxon>
        <taxon>Chitinophagaceae</taxon>
        <taxon>Chitinophaga</taxon>
    </lineage>
</organism>
<sequence length="168" mass="19413">MAPTPLNLTDNDPRYLRKWLVTMPVNTDGTDFSSRFRPDSATTWDVVLAERQGLINLTRNFGESKVRRIAWLKTTIHSDTVQVRRIDFGFSDEVWVFINGKYLYVDKNLYGTPVAKEPDGRCSIENTSFNIPLKKGDNELLIGLSYDFYGWGLIARLDKWMGWRQSRG</sequence>
<dbReference type="Proteomes" id="UP000468388">
    <property type="component" value="Unassembled WGS sequence"/>
</dbReference>
<evidence type="ECO:0000313" key="2">
    <source>
        <dbReference type="Proteomes" id="UP000468388"/>
    </source>
</evidence>
<keyword evidence="2" id="KW-1185">Reference proteome</keyword>
<dbReference type="OrthoDB" id="2634655at2"/>
<proteinExistence type="predicted"/>
<dbReference type="EMBL" id="WRXO01000003">
    <property type="protein sequence ID" value="MVT41794.1"/>
    <property type="molecule type" value="Genomic_DNA"/>
</dbReference>
<reference evidence="1 2" key="1">
    <citation type="submission" date="2019-12" db="EMBL/GenBank/DDBJ databases">
        <title>The draft genomic sequence of strain Chitinophaga oryziterrae JCM 16595.</title>
        <authorList>
            <person name="Zhang X."/>
        </authorList>
    </citation>
    <scope>NUCLEOTIDE SEQUENCE [LARGE SCALE GENOMIC DNA]</scope>
    <source>
        <strain evidence="1 2">JCM 16595</strain>
    </source>
</reference>
<dbReference type="AlphaFoldDB" id="A0A6N8JA03"/>
<evidence type="ECO:0000313" key="1">
    <source>
        <dbReference type="EMBL" id="MVT41794.1"/>
    </source>
</evidence>
<name>A0A6N8JA03_9BACT</name>
<comment type="caution">
    <text evidence="1">The sequence shown here is derived from an EMBL/GenBank/DDBJ whole genome shotgun (WGS) entry which is preliminary data.</text>
</comment>
<protein>
    <submittedName>
        <fullName evidence="1">Uncharacterized protein</fullName>
    </submittedName>
</protein>
<dbReference type="RefSeq" id="WP_157300414.1">
    <property type="nucleotide sequence ID" value="NZ_BAAAZB010000006.1"/>
</dbReference>